<dbReference type="RefSeq" id="YP_009099959.1">
    <property type="nucleotide sequence ID" value="NC_025429.1"/>
</dbReference>
<evidence type="ECO:0000313" key="1">
    <source>
        <dbReference type="EMBL" id="AIK68433.1"/>
    </source>
</evidence>
<proteinExistence type="predicted"/>
<accession>A0A076YIY3</accession>
<dbReference type="GeneID" id="22109769"/>
<dbReference type="KEGG" id="vg:22109769"/>
<protein>
    <submittedName>
        <fullName evidence="1">Uncharacterized protein</fullName>
    </submittedName>
</protein>
<organism evidence="1 2">
    <name type="scientific">Rhizobium phage vB_RleM_P10VF</name>
    <dbReference type="NCBI Taxonomy" id="1527770"/>
    <lineage>
        <taxon>Viruses</taxon>
        <taxon>Duplodnaviria</taxon>
        <taxon>Heunggongvirae</taxon>
        <taxon>Uroviricota</taxon>
        <taxon>Caudoviricetes</taxon>
        <taxon>Pootjesviridae</taxon>
        <taxon>Innesvirus</taxon>
        <taxon>Innesvirus P10VF</taxon>
    </lineage>
</organism>
<keyword evidence="2" id="KW-1185">Reference proteome</keyword>
<sequence>MGYTNRIHVDPEVTKELLEEYVDTIPEDEQCPYYIEGAFPSAASGTVINNSGSYGASGSLMRPFCHGIAKFLMERGYSCEVDIETYGFVKDLTRYDAETQTISKIEENEEYNGGYY</sequence>
<dbReference type="EMBL" id="KM199770">
    <property type="protein sequence ID" value="AIK68433.1"/>
    <property type="molecule type" value="Genomic_DNA"/>
</dbReference>
<dbReference type="Proteomes" id="UP000204140">
    <property type="component" value="Segment"/>
</dbReference>
<evidence type="ECO:0000313" key="2">
    <source>
        <dbReference type="Proteomes" id="UP000204140"/>
    </source>
</evidence>
<gene>
    <name evidence="1" type="ORF">P10VF_220</name>
</gene>
<reference evidence="1 2" key="1">
    <citation type="submission" date="2014-07" db="EMBL/GenBank/DDBJ databases">
        <title>Isolation and characterization of Rhizobium leguminosarum phages from western Canadian soils and complete genome sequences of rhizobiophages vB_RleS_L338C and vB_RleM_P10VF.</title>
        <authorList>
            <person name="Restrepo-Cordoba M."/>
            <person name="Halmillawewa A.P."/>
            <person name="Perry B."/>
            <person name="Hynes M.F."/>
            <person name="Yost C.K."/>
        </authorList>
    </citation>
    <scope>NUCLEOTIDE SEQUENCE [LARGE SCALE GENOMIC DNA]</scope>
</reference>
<name>A0A076YIY3_9CAUD</name>